<evidence type="ECO:0000313" key="4">
    <source>
        <dbReference type="Proteomes" id="UP001230188"/>
    </source>
</evidence>
<dbReference type="EMBL" id="JAQMWT010000526">
    <property type="protein sequence ID" value="KAJ8600220.1"/>
    <property type="molecule type" value="Genomic_DNA"/>
</dbReference>
<evidence type="ECO:0000313" key="3">
    <source>
        <dbReference type="EMBL" id="KAJ8600220.1"/>
    </source>
</evidence>
<dbReference type="InterPro" id="IPR029044">
    <property type="entry name" value="Nucleotide-diphossugar_trans"/>
</dbReference>
<dbReference type="Gene3D" id="3.90.320.10">
    <property type="match status" value="1"/>
</dbReference>
<organism evidence="3 4">
    <name type="scientific">Chrysophaeum taylorii</name>
    <dbReference type="NCBI Taxonomy" id="2483200"/>
    <lineage>
        <taxon>Eukaryota</taxon>
        <taxon>Sar</taxon>
        <taxon>Stramenopiles</taxon>
        <taxon>Ochrophyta</taxon>
        <taxon>Pelagophyceae</taxon>
        <taxon>Pelagomonadales</taxon>
        <taxon>Pelagomonadaceae</taxon>
        <taxon>Chrysophaeum</taxon>
    </lineage>
</organism>
<feature type="signal peptide" evidence="1">
    <location>
        <begin position="1"/>
        <end position="22"/>
    </location>
</feature>
<evidence type="ECO:0000259" key="2">
    <source>
        <dbReference type="Pfam" id="PF12705"/>
    </source>
</evidence>
<gene>
    <name evidence="3" type="ORF">CTAYLR_001939</name>
</gene>
<name>A0AAD7U9B6_9STRA</name>
<dbReference type="Proteomes" id="UP001230188">
    <property type="component" value="Unassembled WGS sequence"/>
</dbReference>
<feature type="domain" description="PD-(D/E)XK endonuclease-like" evidence="2">
    <location>
        <begin position="63"/>
        <end position="305"/>
    </location>
</feature>
<feature type="chain" id="PRO_5042142387" description="PD-(D/E)XK endonuclease-like domain-containing protein" evidence="1">
    <location>
        <begin position="23"/>
        <end position="719"/>
    </location>
</feature>
<protein>
    <recommendedName>
        <fullName evidence="2">PD-(D/E)XK endonuclease-like domain-containing protein</fullName>
    </recommendedName>
</protein>
<dbReference type="InterPro" id="IPR038726">
    <property type="entry name" value="PDDEXK_AddAB-type"/>
</dbReference>
<keyword evidence="4" id="KW-1185">Reference proteome</keyword>
<dbReference type="Gene3D" id="3.90.550.10">
    <property type="entry name" value="Spore Coat Polysaccharide Biosynthesis Protein SpsA, Chain A"/>
    <property type="match status" value="1"/>
</dbReference>
<dbReference type="AlphaFoldDB" id="A0AAD7U9B6"/>
<accession>A0AAD7U9B6</accession>
<proteinExistence type="predicted"/>
<sequence length="719" mass="81756">MWLWCRLEHMVVLAMLSWHTTAFVRTVSVSPRVRVRVRRRTVLAVAAEEARRKLKLPLRMPERLSPSSATTFMECRQLFLFRVLWRLPEPPSAAKLRGTLVHETLEKMLDSRTNNRTRDGLRQLFRELWVQQRTTALLSELFPDGSEREWGLECFRLLDNYLEFEDPTSLDAIVVKREAWVSTRISDGPTLVGKLDRLDRVGDDKYRIVDYKTGTKWKDGATAFFQLRCYALMLEDEIPAEELRVLYLGGTQAVADDLLLPPRGPDRTCLLDETRDTLRDVWRQIATLVETNDPSQFTHCNRQWCFCHTVRPLVFPTATPPPRVSKPPPPPPPPLNCDAAEISDRHFSHMLVRDLRALSSEKKKKEARRSRFCVAHAAYGSEYSSMAKISAVTKRRYAQLHGYRFLEFVAPSLDDFVDAYCPELKGQIALAYSKTTPVKSCGIWAALRDSCDYVLWTDADAVVVDSSIRLEELMYLEDGKRASSEDVDRLTDRSVLFFLEAYKKFGLCPGLADPALEPGSCGSPEEFGNCVNTGAMIFKSGTFAETLIRDQLALAVFDNDFLRNSPCSTNNLGNAKNLTWDQCAFSGETEQCTLSCLYRNNPVLLEDTVCRVSDDNRTHYLFGTLLDPPEEAVESFADLGLSIPSETNAMRQFDGNHGPPHPYDGSFIYNCMGGDFARKFECLAYATYSMWPEMHEDDNMAPPYSVQQGRREQLLPQVS</sequence>
<reference evidence="3" key="1">
    <citation type="submission" date="2023-01" db="EMBL/GenBank/DDBJ databases">
        <title>Metagenome sequencing of chrysophaentin producing Chrysophaeum taylorii.</title>
        <authorList>
            <person name="Davison J."/>
            <person name="Bewley C."/>
        </authorList>
    </citation>
    <scope>NUCLEOTIDE SEQUENCE</scope>
    <source>
        <strain evidence="3">NIES-1699</strain>
    </source>
</reference>
<comment type="caution">
    <text evidence="3">The sequence shown here is derived from an EMBL/GenBank/DDBJ whole genome shotgun (WGS) entry which is preliminary data.</text>
</comment>
<keyword evidence="1" id="KW-0732">Signal</keyword>
<dbReference type="InterPro" id="IPR011604">
    <property type="entry name" value="PDDEXK-like_dom_sf"/>
</dbReference>
<evidence type="ECO:0000256" key="1">
    <source>
        <dbReference type="SAM" id="SignalP"/>
    </source>
</evidence>
<dbReference type="Pfam" id="PF12705">
    <property type="entry name" value="PDDEXK_1"/>
    <property type="match status" value="1"/>
</dbReference>